<evidence type="ECO:0000313" key="3">
    <source>
        <dbReference type="Proteomes" id="UP000323506"/>
    </source>
</evidence>
<dbReference type="EMBL" id="CM017713">
    <property type="protein sequence ID" value="TYG38174.1"/>
    <property type="molecule type" value="Genomic_DNA"/>
</dbReference>
<feature type="signal peptide" evidence="1">
    <location>
        <begin position="1"/>
        <end position="25"/>
    </location>
</feature>
<feature type="chain" id="PRO_5023084038" evidence="1">
    <location>
        <begin position="26"/>
        <end position="55"/>
    </location>
</feature>
<keyword evidence="3" id="KW-1185">Reference proteome</keyword>
<reference evidence="2 3" key="1">
    <citation type="submission" date="2019-06" db="EMBL/GenBank/DDBJ databases">
        <title>WGS assembly of Gossypium darwinii.</title>
        <authorList>
            <person name="Chen Z.J."/>
            <person name="Sreedasyam A."/>
            <person name="Ando A."/>
            <person name="Song Q."/>
            <person name="De L."/>
            <person name="Hulse-Kemp A."/>
            <person name="Ding M."/>
            <person name="Ye W."/>
            <person name="Kirkbride R."/>
            <person name="Jenkins J."/>
            <person name="Plott C."/>
            <person name="Lovell J."/>
            <person name="Lin Y.-M."/>
            <person name="Vaughn R."/>
            <person name="Liu B."/>
            <person name="Li W."/>
            <person name="Simpson S."/>
            <person name="Scheffler B."/>
            <person name="Saski C."/>
            <person name="Grover C."/>
            <person name="Hu G."/>
            <person name="Conover J."/>
            <person name="Carlson J."/>
            <person name="Shu S."/>
            <person name="Boston L."/>
            <person name="Williams M."/>
            <person name="Peterson D."/>
            <person name="Mcgee K."/>
            <person name="Jones D."/>
            <person name="Wendel J."/>
            <person name="Stelly D."/>
            <person name="Grimwood J."/>
            <person name="Schmutz J."/>
        </authorList>
    </citation>
    <scope>NUCLEOTIDE SEQUENCE [LARGE SCALE GENOMIC DNA]</scope>
    <source>
        <strain evidence="2">1808015.09</strain>
    </source>
</reference>
<dbReference type="Proteomes" id="UP000323506">
    <property type="component" value="Chromosome D13"/>
</dbReference>
<accession>A0A5D1ZZY1</accession>
<keyword evidence="1" id="KW-0732">Signal</keyword>
<protein>
    <submittedName>
        <fullName evidence="2">Uncharacterized protein</fullName>
    </submittedName>
</protein>
<name>A0A5D1ZZY1_GOSDA</name>
<sequence>MIWDSRPKPLLMTFFLLLNLHLQLQDLTLFFQSNFSLLNSKNNKYICSKIRFSTF</sequence>
<organism evidence="2 3">
    <name type="scientific">Gossypium darwinii</name>
    <name type="common">Darwin's cotton</name>
    <name type="synonym">Gossypium barbadense var. darwinii</name>
    <dbReference type="NCBI Taxonomy" id="34276"/>
    <lineage>
        <taxon>Eukaryota</taxon>
        <taxon>Viridiplantae</taxon>
        <taxon>Streptophyta</taxon>
        <taxon>Embryophyta</taxon>
        <taxon>Tracheophyta</taxon>
        <taxon>Spermatophyta</taxon>
        <taxon>Magnoliopsida</taxon>
        <taxon>eudicotyledons</taxon>
        <taxon>Gunneridae</taxon>
        <taxon>Pentapetalae</taxon>
        <taxon>rosids</taxon>
        <taxon>malvids</taxon>
        <taxon>Malvales</taxon>
        <taxon>Malvaceae</taxon>
        <taxon>Malvoideae</taxon>
        <taxon>Gossypium</taxon>
    </lineage>
</organism>
<proteinExistence type="predicted"/>
<dbReference type="AlphaFoldDB" id="A0A5D1ZZY1"/>
<gene>
    <name evidence="2" type="ORF">ES288_D13G200700v1</name>
</gene>
<evidence type="ECO:0000313" key="2">
    <source>
        <dbReference type="EMBL" id="TYG38174.1"/>
    </source>
</evidence>
<evidence type="ECO:0000256" key="1">
    <source>
        <dbReference type="SAM" id="SignalP"/>
    </source>
</evidence>